<proteinExistence type="predicted"/>
<dbReference type="SUPFAM" id="SSF56112">
    <property type="entry name" value="Protein kinase-like (PK-like)"/>
    <property type="match status" value="1"/>
</dbReference>
<name>A0A836GKG6_LEIEN</name>
<feature type="compositionally biased region" description="Polar residues" evidence="6">
    <location>
        <begin position="69"/>
        <end position="78"/>
    </location>
</feature>
<dbReference type="OrthoDB" id="68483at2759"/>
<evidence type="ECO:0000256" key="3">
    <source>
        <dbReference type="ARBA" id="ARBA00022741"/>
    </source>
</evidence>
<dbReference type="InterPro" id="IPR008271">
    <property type="entry name" value="Ser/Thr_kinase_AS"/>
</dbReference>
<evidence type="ECO:0000256" key="4">
    <source>
        <dbReference type="ARBA" id="ARBA00022777"/>
    </source>
</evidence>
<feature type="region of interest" description="Disordered" evidence="6">
    <location>
        <begin position="356"/>
        <end position="408"/>
    </location>
</feature>
<keyword evidence="2" id="KW-0808">Transferase</keyword>
<evidence type="ECO:0000256" key="2">
    <source>
        <dbReference type="ARBA" id="ARBA00022679"/>
    </source>
</evidence>
<feature type="region of interest" description="Disordered" evidence="6">
    <location>
        <begin position="229"/>
        <end position="278"/>
    </location>
</feature>
<dbReference type="Proteomes" id="UP000674179">
    <property type="component" value="Chromosome 29"/>
</dbReference>
<dbReference type="SMART" id="SM00220">
    <property type="entry name" value="S_TKc"/>
    <property type="match status" value="1"/>
</dbReference>
<feature type="region of interest" description="Disordered" evidence="6">
    <location>
        <begin position="162"/>
        <end position="196"/>
    </location>
</feature>
<protein>
    <recommendedName>
        <fullName evidence="7">Protein kinase domain-containing protein</fullName>
    </recommendedName>
</protein>
<dbReference type="GeneID" id="94171311"/>
<feature type="region of interest" description="Disordered" evidence="6">
    <location>
        <begin position="1477"/>
        <end position="1527"/>
    </location>
</feature>
<feature type="domain" description="Protein kinase" evidence="7">
    <location>
        <begin position="457"/>
        <end position="1000"/>
    </location>
</feature>
<sequence length="1527" mass="162423">MGDSQHSSTYSRYGGAQSSIDVSSIMTANSAALRNSGDLSPLAWQAARPTSSTSLTMLGLNRRDALSTSSLAPWSMSPNAGHRPPQPQRRNLENSGVPTSTPSSSASSPVNETATTAVLPFCAGTASVGPSAERGALITRLSGFLDFAARLPGFSTEGRAAFSAVSSQGGDSQAGRHRRRSPEQPRAPEPPQPAKQRKAVHYFPNLGDALATREVGNASTMSIVSEAPPRRCRYASSPERNGGDEEDEEEHSSTAPTAGPQRLNGAPRCLNHTPDKELPPGVTAVFQQYLEQTRHTILYAGSSEVDRAMALDGLLIRCRELFELLRDMYAMVHVQGTAAERKRFSMVKVLPYDEVSTSSSTSEDPYVVSSSTPTSSSSTLSTHHSRALKIRDGASGTKGAPCSSMAPPWNSQLPPLSWRPLAAAAAARSKASFERVRRTSVSSSSSSVACIEVLNNYYVTRLAGVGATGRVYLAVDRQTCKKFAIKTVPRHSRKTVGRRFPLASMSGSDSGALQLDGSPLGDAPIDGAAVHATGSTISNVPPALVRPFSMTAVSTLPARRREDTQESMNMSLSEVALESLIHVTTMSQPSDTAIPFVESATGSFSAMAPGSGVGEATSTAKRLPPRTGSCKHLDGSASPTRAGGSRLHTTVARVTNSGERVGDGSVAKSVKSARSNELPPVEREIRVMRRVCNHPHVVQLKEVIDDEEEDSVHLVMTYAENGPLTVVHGFDTVLDCAPCDVVRPFSRCVRLLHQLAEALIYLHRQRIVHNDVKPDNILLTEADNILLTDFGESVLISKKLPQLPMSHMSSVCAGGEGLNTSVLVPHNRWRSSRGANDSWANLSTADRSPWGSSPAVHNANTSQMIAEASFLPDSSMFLAAGVDVEGRLKENRFAIGTPAFAAPELIMSSTCSCDSDAWSFGVVLYSVIFGRLPFAAATVSDTFDKILYSSLSFPSLAAVPQREGMTEAAYNHCVELCAKLLVREPQQRLPLSAVLRHPLFRTSSAMGSKSFVEVSDGIEMPRGRRPLSGLHSDFSLTPAPRRSNRSNLMARPMSSRDVSPLMPRSTRATVPSAMSREAAAAGGAVANLRCSAKEPASPPFTISGAARDVMLDRHQLQRMASNSQALTTFASSGTSTVSLSPPGASAGFGRRSKPAVSVNVAPQTWTEVQLVSATPLELQRSSQPSSPEGQHSFSAASSVCTASFTATEQLGRRREHTLVYSQGFGSQSSSTIDTQMNQSLFSTLTPCKGSPPDCTGTPGMQLTSCADFASPLPCPLTRAGSSSPDLFAEENEGNQQGKSGKEELGSPRGAGAATAVAVVAAPAPPTSPPATSSLVRPRSVAEAREAGEGAVAVVPRIQRRRSEEEPCEGEGGSFACFNYFSYWDSSLSDAADSGGSEHEGPHREMNGKESQWLPRGHSSGSPGGAKPLVSVQEVTAQHGKQKGRRERVKFVPDLPEGDPAIALGSPGNCFAGVELLPETREAEPPSEDLRRTDSRRSCSSLPRQSLHQSTSVVPPAQERKSRLWRDS</sequence>
<feature type="compositionally biased region" description="Basic and acidic residues" evidence="6">
    <location>
        <begin position="1517"/>
        <end position="1527"/>
    </location>
</feature>
<feature type="region of interest" description="Disordered" evidence="6">
    <location>
        <begin position="69"/>
        <end position="112"/>
    </location>
</feature>
<keyword evidence="5" id="KW-0067">ATP-binding</keyword>
<feature type="compositionally biased region" description="Basic and acidic residues" evidence="6">
    <location>
        <begin position="1395"/>
        <end position="1407"/>
    </location>
</feature>
<dbReference type="KEGG" id="lenr:94171311"/>
<feature type="region of interest" description="Disordered" evidence="6">
    <location>
        <begin position="608"/>
        <end position="648"/>
    </location>
</feature>
<feature type="region of interest" description="Disordered" evidence="6">
    <location>
        <begin position="1388"/>
        <end position="1427"/>
    </location>
</feature>
<evidence type="ECO:0000256" key="1">
    <source>
        <dbReference type="ARBA" id="ARBA00022527"/>
    </source>
</evidence>
<evidence type="ECO:0000313" key="9">
    <source>
        <dbReference type="Proteomes" id="UP000674179"/>
    </source>
</evidence>
<reference evidence="8 9" key="1">
    <citation type="submission" date="2021-02" db="EMBL/GenBank/DDBJ databases">
        <title>Leishmania (Mundinia) enrietti genome sequencing and assembly.</title>
        <authorList>
            <person name="Almutairi H."/>
            <person name="Gatherer D."/>
        </authorList>
    </citation>
    <scope>NUCLEOTIDE SEQUENCE [LARGE SCALE GENOMIC DNA]</scope>
    <source>
        <strain evidence="8">CUR178</strain>
    </source>
</reference>
<evidence type="ECO:0000256" key="6">
    <source>
        <dbReference type="SAM" id="MobiDB-lite"/>
    </source>
</evidence>
<feature type="compositionally biased region" description="Polar residues" evidence="6">
    <location>
        <begin position="1497"/>
        <end position="1512"/>
    </location>
</feature>
<feature type="region of interest" description="Disordered" evidence="6">
    <location>
        <begin position="1132"/>
        <end position="1151"/>
    </location>
</feature>
<dbReference type="InterPro" id="IPR030616">
    <property type="entry name" value="Aur-like"/>
</dbReference>
<gene>
    <name evidence="8" type="ORF">CUR178_04089</name>
</gene>
<feature type="compositionally biased region" description="Low complexity" evidence="6">
    <location>
        <begin position="98"/>
        <end position="109"/>
    </location>
</feature>
<dbReference type="InterPro" id="IPR000719">
    <property type="entry name" value="Prot_kinase_dom"/>
</dbReference>
<dbReference type="Gene3D" id="1.10.510.10">
    <property type="entry name" value="Transferase(Phosphotransferase) domain 1"/>
    <property type="match status" value="1"/>
</dbReference>
<feature type="region of interest" description="Disordered" evidence="6">
    <location>
        <begin position="1022"/>
        <end position="1071"/>
    </location>
</feature>
<dbReference type="InterPro" id="IPR011009">
    <property type="entry name" value="Kinase-like_dom_sf"/>
</dbReference>
<dbReference type="RefSeq" id="XP_067691172.1">
    <property type="nucleotide sequence ID" value="XM_067835801.1"/>
</dbReference>
<keyword evidence="3" id="KW-0547">Nucleotide-binding</keyword>
<dbReference type="PROSITE" id="PS50011">
    <property type="entry name" value="PROTEIN_KINASE_DOM"/>
    <property type="match status" value="1"/>
</dbReference>
<dbReference type="GO" id="GO:0005524">
    <property type="term" value="F:ATP binding"/>
    <property type="evidence" value="ECO:0007669"/>
    <property type="project" value="UniProtKB-KW"/>
</dbReference>
<organism evidence="8 9">
    <name type="scientific">Leishmania enriettii</name>
    <dbReference type="NCBI Taxonomy" id="5663"/>
    <lineage>
        <taxon>Eukaryota</taxon>
        <taxon>Discoba</taxon>
        <taxon>Euglenozoa</taxon>
        <taxon>Kinetoplastea</taxon>
        <taxon>Metakinetoplastina</taxon>
        <taxon>Trypanosomatida</taxon>
        <taxon>Trypanosomatidae</taxon>
        <taxon>Leishmaniinae</taxon>
        <taxon>Leishmania</taxon>
    </lineage>
</organism>
<dbReference type="Pfam" id="PF00069">
    <property type="entry name" value="Pkinase"/>
    <property type="match status" value="2"/>
</dbReference>
<dbReference type="Gene3D" id="3.30.200.20">
    <property type="entry name" value="Phosphorylase Kinase, domain 1"/>
    <property type="match status" value="2"/>
</dbReference>
<comment type="caution">
    <text evidence="8">The sequence shown here is derived from an EMBL/GenBank/DDBJ whole genome shotgun (WGS) entry which is preliminary data.</text>
</comment>
<dbReference type="PANTHER" id="PTHR24350">
    <property type="entry name" value="SERINE/THREONINE-PROTEIN KINASE IAL-RELATED"/>
    <property type="match status" value="1"/>
</dbReference>
<accession>A0A836GKG6</accession>
<keyword evidence="4" id="KW-0418">Kinase</keyword>
<feature type="compositionally biased region" description="Low complexity" evidence="6">
    <location>
        <begin position="356"/>
        <end position="382"/>
    </location>
</feature>
<evidence type="ECO:0000256" key="5">
    <source>
        <dbReference type="ARBA" id="ARBA00022840"/>
    </source>
</evidence>
<keyword evidence="1" id="KW-0723">Serine/threonine-protein kinase</keyword>
<feature type="compositionally biased region" description="Basic and acidic residues" evidence="6">
    <location>
        <begin position="1477"/>
        <end position="1496"/>
    </location>
</feature>
<evidence type="ECO:0000313" key="8">
    <source>
        <dbReference type="EMBL" id="KAG5473979.1"/>
    </source>
</evidence>
<dbReference type="EMBL" id="JAFHKP010000029">
    <property type="protein sequence ID" value="KAG5473979.1"/>
    <property type="molecule type" value="Genomic_DNA"/>
</dbReference>
<dbReference type="GO" id="GO:0004674">
    <property type="term" value="F:protein serine/threonine kinase activity"/>
    <property type="evidence" value="ECO:0007669"/>
    <property type="project" value="UniProtKB-KW"/>
</dbReference>
<keyword evidence="9" id="KW-1185">Reference proteome</keyword>
<evidence type="ECO:0000259" key="7">
    <source>
        <dbReference type="PROSITE" id="PS50011"/>
    </source>
</evidence>
<feature type="region of interest" description="Disordered" evidence="6">
    <location>
        <begin position="1279"/>
        <end position="1311"/>
    </location>
</feature>
<dbReference type="PROSITE" id="PS00108">
    <property type="entry name" value="PROTEIN_KINASE_ST"/>
    <property type="match status" value="1"/>
</dbReference>